<evidence type="ECO:0008006" key="9">
    <source>
        <dbReference type="Google" id="ProtNLM"/>
    </source>
</evidence>
<dbReference type="GO" id="GO:0005886">
    <property type="term" value="C:plasma membrane"/>
    <property type="evidence" value="ECO:0007669"/>
    <property type="project" value="UniProtKB-SubCell"/>
</dbReference>
<keyword evidence="8" id="KW-1185">Reference proteome</keyword>
<evidence type="ECO:0000256" key="2">
    <source>
        <dbReference type="ARBA" id="ARBA00022475"/>
    </source>
</evidence>
<keyword evidence="2" id="KW-1003">Cell membrane</keyword>
<evidence type="ECO:0000256" key="5">
    <source>
        <dbReference type="ARBA" id="ARBA00023136"/>
    </source>
</evidence>
<protein>
    <recommendedName>
        <fullName evidence="9">Arsenical pump membrane protein</fullName>
    </recommendedName>
</protein>
<gene>
    <name evidence="7" type="ORF">SFSGTM_11780</name>
</gene>
<reference evidence="8" key="1">
    <citation type="submission" date="2019-11" db="EMBL/GenBank/DDBJ databases">
        <title>Isolation and characterization of a novel species in the genus Sulfuriferula.</title>
        <authorList>
            <person name="Mochizuki J."/>
            <person name="Kojima H."/>
            <person name="Fukui M."/>
        </authorList>
    </citation>
    <scope>NUCLEOTIDE SEQUENCE [LARGE SCALE GENOMIC DNA]</scope>
    <source>
        <strain evidence="8">SGTM</strain>
    </source>
</reference>
<evidence type="ECO:0000256" key="1">
    <source>
        <dbReference type="ARBA" id="ARBA00004651"/>
    </source>
</evidence>
<evidence type="ECO:0000256" key="3">
    <source>
        <dbReference type="ARBA" id="ARBA00022692"/>
    </source>
</evidence>
<keyword evidence="3 6" id="KW-0812">Transmembrane</keyword>
<dbReference type="RefSeq" id="WP_162084400.1">
    <property type="nucleotide sequence ID" value="NZ_AP021881.1"/>
</dbReference>
<proteinExistence type="predicted"/>
<accession>A0A809SH40</accession>
<dbReference type="EMBL" id="AP021881">
    <property type="protein sequence ID" value="BBP00470.1"/>
    <property type="molecule type" value="Genomic_DNA"/>
</dbReference>
<dbReference type="Pfam" id="PF02040">
    <property type="entry name" value="ArsB"/>
    <property type="match status" value="1"/>
</dbReference>
<evidence type="ECO:0000256" key="4">
    <source>
        <dbReference type="ARBA" id="ARBA00022989"/>
    </source>
</evidence>
<dbReference type="GO" id="GO:0015105">
    <property type="term" value="F:arsenite transmembrane transporter activity"/>
    <property type="evidence" value="ECO:0007669"/>
    <property type="project" value="InterPro"/>
</dbReference>
<evidence type="ECO:0000313" key="8">
    <source>
        <dbReference type="Proteomes" id="UP000463939"/>
    </source>
</evidence>
<keyword evidence="4 6" id="KW-1133">Transmembrane helix</keyword>
<name>A0A809SH40_9PROT</name>
<dbReference type="AlphaFoldDB" id="A0A809SH40"/>
<keyword evidence="5 6" id="KW-0472">Membrane</keyword>
<organism evidence="7 8">
    <name type="scientific">Sulfuriferula nivalis</name>
    <dbReference type="NCBI Taxonomy" id="2675298"/>
    <lineage>
        <taxon>Bacteria</taxon>
        <taxon>Pseudomonadati</taxon>
        <taxon>Pseudomonadota</taxon>
        <taxon>Betaproteobacteria</taxon>
        <taxon>Nitrosomonadales</taxon>
        <taxon>Sulfuricellaceae</taxon>
        <taxon>Sulfuriferula</taxon>
    </lineage>
</organism>
<dbReference type="KEGG" id="sniv:SFSGTM_11780"/>
<feature type="transmembrane region" description="Helical" evidence="6">
    <location>
        <begin position="28"/>
        <end position="55"/>
    </location>
</feature>
<sequence>MLLVAIVIFLVTLALVIKQPAGLGIGTSAWLGAGAALLVGVVTVQDIPVVWAIVWDATFTLISHKT</sequence>
<evidence type="ECO:0000313" key="7">
    <source>
        <dbReference type="EMBL" id="BBP00470.1"/>
    </source>
</evidence>
<evidence type="ECO:0000256" key="6">
    <source>
        <dbReference type="SAM" id="Phobius"/>
    </source>
</evidence>
<comment type="subcellular location">
    <subcellularLocation>
        <location evidence="1">Cell membrane</location>
        <topology evidence="1">Multi-pass membrane protein</topology>
    </subcellularLocation>
</comment>
<dbReference type="Proteomes" id="UP000463939">
    <property type="component" value="Chromosome"/>
</dbReference>
<dbReference type="InterPro" id="IPR000802">
    <property type="entry name" value="Arsenical_pump_ArsB"/>
</dbReference>